<gene>
    <name evidence="2" type="primary">LOC136091747</name>
</gene>
<keyword evidence="1" id="KW-1185">Reference proteome</keyword>
<dbReference type="Proteomes" id="UP001652625">
    <property type="component" value="Chromosome 15"/>
</dbReference>
<evidence type="ECO:0000313" key="2">
    <source>
        <dbReference type="RefSeq" id="XP_065675528.1"/>
    </source>
</evidence>
<reference evidence="2" key="1">
    <citation type="submission" date="2025-08" db="UniProtKB">
        <authorList>
            <consortium name="RefSeq"/>
        </authorList>
    </citation>
    <scope>IDENTIFICATION</scope>
</reference>
<dbReference type="PANTHER" id="PTHR33395">
    <property type="entry name" value="TRANSCRIPTASE, PUTATIVE-RELATED-RELATED"/>
    <property type="match status" value="1"/>
</dbReference>
<evidence type="ECO:0000313" key="1">
    <source>
        <dbReference type="Proteomes" id="UP001652625"/>
    </source>
</evidence>
<sequence length="189" mass="21183">MNIFNKHHHLIDKNKSNKVTSSNIEIANVYNNHFGSVFTDDNCYLPNIATCVNDSINIDTVHFSVESEYKTLMGINPSNSFGPDGLPNVILKKLAHVLCFPLSYIFEASFTSNALPNQWRKAFVSPIFKNGATLDPNNCRPISLTCTCCLIMEKVINSHIVEYLNKYNIISPSLQHGFLNKPSTCTNLL</sequence>
<dbReference type="PANTHER" id="PTHR33395:SF22">
    <property type="entry name" value="REVERSE TRANSCRIPTASE DOMAIN-CONTAINING PROTEIN"/>
    <property type="match status" value="1"/>
</dbReference>
<accession>A0ABM4DLV7</accession>
<organism evidence="1 2">
    <name type="scientific">Hydra vulgaris</name>
    <name type="common">Hydra</name>
    <name type="synonym">Hydra attenuata</name>
    <dbReference type="NCBI Taxonomy" id="6087"/>
    <lineage>
        <taxon>Eukaryota</taxon>
        <taxon>Metazoa</taxon>
        <taxon>Cnidaria</taxon>
        <taxon>Hydrozoa</taxon>
        <taxon>Hydroidolina</taxon>
        <taxon>Anthoathecata</taxon>
        <taxon>Aplanulata</taxon>
        <taxon>Hydridae</taxon>
        <taxon>Hydra</taxon>
    </lineage>
</organism>
<proteinExistence type="predicted"/>
<name>A0ABM4DLV7_HYDVU</name>
<dbReference type="RefSeq" id="XP_065675528.1">
    <property type="nucleotide sequence ID" value="XM_065819456.1"/>
</dbReference>
<protein>
    <submittedName>
        <fullName evidence="2">Uncharacterized protein LOC136091747</fullName>
    </submittedName>
</protein>
<dbReference type="GeneID" id="136091747"/>